<reference evidence="2 3" key="1">
    <citation type="submission" date="2024-06" db="EMBL/GenBank/DDBJ databases">
        <authorList>
            <person name="Woo H."/>
        </authorList>
    </citation>
    <scope>NUCLEOTIDE SEQUENCE [LARGE SCALE GENOMIC DNA]</scope>
    <source>
        <strain evidence="2 3">S2-g</strain>
    </source>
</reference>
<name>A0ABV3QNL2_9GAMM</name>
<feature type="signal peptide" evidence="1">
    <location>
        <begin position="1"/>
        <end position="23"/>
    </location>
</feature>
<dbReference type="Pfam" id="PF05960">
    <property type="entry name" value="DUF885"/>
    <property type="match status" value="1"/>
</dbReference>
<evidence type="ECO:0000256" key="1">
    <source>
        <dbReference type="SAM" id="SignalP"/>
    </source>
</evidence>
<accession>A0ABV3QNL2</accession>
<gene>
    <name evidence="2" type="ORF">ABQJ56_08105</name>
</gene>
<keyword evidence="1" id="KW-0732">Signal</keyword>
<evidence type="ECO:0000313" key="2">
    <source>
        <dbReference type="EMBL" id="MEW9624190.1"/>
    </source>
</evidence>
<proteinExistence type="predicted"/>
<protein>
    <submittedName>
        <fullName evidence="2">DUF885 domain-containing protein</fullName>
    </submittedName>
</protein>
<dbReference type="RefSeq" id="WP_367844496.1">
    <property type="nucleotide sequence ID" value="NZ_JBFOHL010000006.1"/>
</dbReference>
<evidence type="ECO:0000313" key="3">
    <source>
        <dbReference type="Proteomes" id="UP001556170"/>
    </source>
</evidence>
<dbReference type="PANTHER" id="PTHR33361:SF15">
    <property type="entry name" value="DUF885 FAMILY LIPOPROTEIN"/>
    <property type="match status" value="1"/>
</dbReference>
<organism evidence="2 3">
    <name type="scientific">Rhodanobacter geophilus</name>
    <dbReference type="NCBI Taxonomy" id="3162488"/>
    <lineage>
        <taxon>Bacteria</taxon>
        <taxon>Pseudomonadati</taxon>
        <taxon>Pseudomonadota</taxon>
        <taxon>Gammaproteobacteria</taxon>
        <taxon>Lysobacterales</taxon>
        <taxon>Rhodanobacteraceae</taxon>
        <taxon>Rhodanobacter</taxon>
    </lineage>
</organism>
<dbReference type="EMBL" id="JBFOHL010000006">
    <property type="protein sequence ID" value="MEW9624190.1"/>
    <property type="molecule type" value="Genomic_DNA"/>
</dbReference>
<dbReference type="InterPro" id="IPR010281">
    <property type="entry name" value="DUF885"/>
</dbReference>
<dbReference type="Proteomes" id="UP001556170">
    <property type="component" value="Unassembled WGS sequence"/>
</dbReference>
<feature type="chain" id="PRO_5047262212" evidence="1">
    <location>
        <begin position="24"/>
        <end position="593"/>
    </location>
</feature>
<dbReference type="PANTHER" id="PTHR33361">
    <property type="entry name" value="GLR0591 PROTEIN"/>
    <property type="match status" value="1"/>
</dbReference>
<comment type="caution">
    <text evidence="2">The sequence shown here is derived from an EMBL/GenBank/DDBJ whole genome shotgun (WGS) entry which is preliminary data.</text>
</comment>
<keyword evidence="3" id="KW-1185">Reference proteome</keyword>
<sequence length="593" mass="66449">MKPLTRIACAFALALPPGGAALAAQTAPAVAGAASPADRAFTQLADRYFGDYYFPTNPSTATVDGLHAWDGKLEDYSRAGVDANIKALKQWEARVAATDPKALSPFVQGDRELVLNNIRSTLLTLETIRPWQKNPDNYSSGITSSAFTLMERKFAPPETRLRALIAREKLMPAVLADARKNLDNPPEIYTQIALEQLPGLVSFFQHDVPSAFADVTEADLRKQFAASNGAVIKALEDYQAWLKTDLLPRSHGDFRIGAQAFRDKLKYDEMVTLPLDQLVAIDTANMRANQQQFAKVAHELDPTKTPRQVLAELAADHPAPDKVLDVFRGSLDKLVDFIRARHIITVPSDVRPIVEETPPFMRATTFASMDTPGPYETVAKEAYFNVTLPDPSWSKQQTEEFMAQFSYPVINSVATHEAYPGHYIQFLWMHHLDDRVRKLLGANTNVEGWAHYCEQMMLDEGLAQFLYPHDRRQQLLLRLGQLQDALLRNARFIVGIKLHTGQMTMDQAVDFFVKEGYQSRAVGEVETKRGTGDPTYLYYTLGKLEILKLRADVAKKQGKDFNLERFHDAFMQQGFAPIAIVRKAMLHDDSPVL</sequence>